<feature type="domain" description="C2H2-type" evidence="2">
    <location>
        <begin position="20"/>
        <end position="40"/>
    </location>
</feature>
<dbReference type="PROSITE" id="PS00028">
    <property type="entry name" value="ZINC_FINGER_C2H2_1"/>
    <property type="match status" value="1"/>
</dbReference>
<organism evidence="3 4">
    <name type="scientific">Meripilus lineatus</name>
    <dbReference type="NCBI Taxonomy" id="2056292"/>
    <lineage>
        <taxon>Eukaryota</taxon>
        <taxon>Fungi</taxon>
        <taxon>Dikarya</taxon>
        <taxon>Basidiomycota</taxon>
        <taxon>Agaricomycotina</taxon>
        <taxon>Agaricomycetes</taxon>
        <taxon>Polyporales</taxon>
        <taxon>Meripilaceae</taxon>
        <taxon>Meripilus</taxon>
    </lineage>
</organism>
<keyword evidence="4" id="KW-1185">Reference proteome</keyword>
<feature type="compositionally biased region" description="Basic residues" evidence="1">
    <location>
        <begin position="160"/>
        <end position="169"/>
    </location>
</feature>
<evidence type="ECO:0000259" key="2">
    <source>
        <dbReference type="PROSITE" id="PS00028"/>
    </source>
</evidence>
<comment type="caution">
    <text evidence="3">The sequence shown here is derived from an EMBL/GenBank/DDBJ whole genome shotgun (WGS) entry which is preliminary data.</text>
</comment>
<dbReference type="InterPro" id="IPR013087">
    <property type="entry name" value="Znf_C2H2_type"/>
</dbReference>
<accession>A0AAD5V160</accession>
<dbReference type="EMBL" id="JANAWD010000424">
    <property type="protein sequence ID" value="KAJ3479674.1"/>
    <property type="molecule type" value="Genomic_DNA"/>
</dbReference>
<evidence type="ECO:0000313" key="3">
    <source>
        <dbReference type="EMBL" id="KAJ3479674.1"/>
    </source>
</evidence>
<feature type="region of interest" description="Disordered" evidence="1">
    <location>
        <begin position="152"/>
        <end position="211"/>
    </location>
</feature>
<proteinExistence type="predicted"/>
<sequence length="356" mass="39905">MNRHMCSLHSVNVEDQSFNCPYCHQLCFALFNLNQHIKRHFAQRDNVCCTVLRVQDDDSILVICGYCSTATNDLERHREFHERDNFYIQSVDSLKTPYHKLAYVKPEDRVAGPTKEDKPKVCPQFHIRSEFLNGPLPACFLPSPEYLEKVKNGLIDPKSTKKRRGRRKATIPSQPPPGQIFSERYNPPPRAAPLTSPHDLTTVPSLSPDYSSTSSIPDLPFQTFAPNDAPHVIHEEAVIDISLCTTQFHDTTPTTDKELVTIHSYNLNPAICIPPTVNDGTLRFLPPSDFTDLLPGTPFRTDAQSHEGIANLPLRGSNTISAAPCLYLQSPASVPTPEESAFYASLFTCSATYPRR</sequence>
<name>A0AAD5V160_9APHY</name>
<protein>
    <recommendedName>
        <fullName evidence="2">C2H2-type domain-containing protein</fullName>
    </recommendedName>
</protein>
<dbReference type="AlphaFoldDB" id="A0AAD5V160"/>
<gene>
    <name evidence="3" type="ORF">NLI96_g8891</name>
</gene>
<evidence type="ECO:0000313" key="4">
    <source>
        <dbReference type="Proteomes" id="UP001212997"/>
    </source>
</evidence>
<reference evidence="3" key="1">
    <citation type="submission" date="2022-07" db="EMBL/GenBank/DDBJ databases">
        <title>Genome Sequence of Physisporinus lineatus.</title>
        <authorList>
            <person name="Buettner E."/>
        </authorList>
    </citation>
    <scope>NUCLEOTIDE SEQUENCE</scope>
    <source>
        <strain evidence="3">VT162</strain>
    </source>
</reference>
<evidence type="ECO:0000256" key="1">
    <source>
        <dbReference type="SAM" id="MobiDB-lite"/>
    </source>
</evidence>
<dbReference type="Proteomes" id="UP001212997">
    <property type="component" value="Unassembled WGS sequence"/>
</dbReference>